<dbReference type="PANTHER" id="PTHR35784:SF1">
    <property type="entry name" value="MEDIATOR OF RNA POLYMERASE II TRANSCRIPTION SUBUNIT 5"/>
    <property type="match status" value="1"/>
</dbReference>
<gene>
    <name evidence="9" type="primary">MED5</name>
    <name evidence="10" type="ORF">BCR38DRAFT_331099</name>
</gene>
<keyword evidence="6 9" id="KW-0804">Transcription</keyword>
<evidence type="ECO:0000256" key="4">
    <source>
        <dbReference type="ARBA" id="ARBA00023015"/>
    </source>
</evidence>
<dbReference type="AlphaFoldDB" id="A0A1Y2EJV1"/>
<comment type="caution">
    <text evidence="10">The sequence shown here is derived from an EMBL/GenBank/DDBJ whole genome shotgun (WGS) entry which is preliminary data.</text>
</comment>
<proteinExistence type="inferred from homology"/>
<dbReference type="InParanoid" id="A0A1Y2EJV1"/>
<dbReference type="GO" id="GO:0006357">
    <property type="term" value="P:regulation of transcription by RNA polymerase II"/>
    <property type="evidence" value="ECO:0007669"/>
    <property type="project" value="InterPro"/>
</dbReference>
<keyword evidence="5 9" id="KW-0010">Activator</keyword>
<evidence type="ECO:0000256" key="1">
    <source>
        <dbReference type="ARBA" id="ARBA00004123"/>
    </source>
</evidence>
<evidence type="ECO:0000256" key="6">
    <source>
        <dbReference type="ARBA" id="ARBA00023163"/>
    </source>
</evidence>
<evidence type="ECO:0000256" key="3">
    <source>
        <dbReference type="ARBA" id="ARBA00020628"/>
    </source>
</evidence>
<comment type="similarity">
    <text evidence="2 9">Belongs to the Mediator complex subunit 5 family.</text>
</comment>
<evidence type="ECO:0000256" key="9">
    <source>
        <dbReference type="RuleBase" id="RU364142"/>
    </source>
</evidence>
<evidence type="ECO:0000256" key="7">
    <source>
        <dbReference type="ARBA" id="ARBA00023242"/>
    </source>
</evidence>
<dbReference type="OrthoDB" id="5322661at2759"/>
<keyword evidence="4 9" id="KW-0805">Transcription regulation</keyword>
<accession>A0A1Y2EJV1</accession>
<dbReference type="GO" id="GO:0003712">
    <property type="term" value="F:transcription coregulator activity"/>
    <property type="evidence" value="ECO:0007669"/>
    <property type="project" value="InterPro"/>
</dbReference>
<dbReference type="Proteomes" id="UP000193689">
    <property type="component" value="Unassembled WGS sequence"/>
</dbReference>
<comment type="subunit">
    <text evidence="9">Component of the Mediator complex.</text>
</comment>
<comment type="subcellular location">
    <subcellularLocation>
        <location evidence="1 9">Nucleus</location>
    </subcellularLocation>
</comment>
<dbReference type="InterPro" id="IPR014801">
    <property type="entry name" value="Mediator_Med5_fun"/>
</dbReference>
<dbReference type="GO" id="GO:0016592">
    <property type="term" value="C:mediator complex"/>
    <property type="evidence" value="ECO:0007669"/>
    <property type="project" value="InterPro"/>
</dbReference>
<evidence type="ECO:0000256" key="5">
    <source>
        <dbReference type="ARBA" id="ARBA00023159"/>
    </source>
</evidence>
<evidence type="ECO:0000256" key="8">
    <source>
        <dbReference type="ARBA" id="ARBA00031256"/>
    </source>
</evidence>
<name>A0A1Y2EJV1_9PEZI</name>
<comment type="function">
    <text evidence="9">Component of the Mediator complex, a coactivator involved in the regulated transcription of nearly all RNA polymerase II-dependent genes. Mediator functions as a bridge to convey information from gene-specific regulatory proteins to the basal RNA polymerase II transcription machinery. Mediator is recruited to promoters by direct interactions with regulatory proteins and serves as a scaffold for the assembly of a functional preinitiation complex with RNA polymerase II and the general transcription factors.</text>
</comment>
<dbReference type="EMBL" id="MCFJ01000001">
    <property type="protein sequence ID" value="ORY71831.1"/>
    <property type="molecule type" value="Genomic_DNA"/>
</dbReference>
<dbReference type="Pfam" id="PF08689">
    <property type="entry name" value="Med5"/>
    <property type="match status" value="1"/>
</dbReference>
<dbReference type="PANTHER" id="PTHR35784">
    <property type="entry name" value="MEDIATOR OF RNA POLYMERASE II TRANSCRIPTION SUBUNIT 5"/>
    <property type="match status" value="1"/>
</dbReference>
<reference evidence="10 11" key="1">
    <citation type="submission" date="2016-07" db="EMBL/GenBank/DDBJ databases">
        <title>Pervasive Adenine N6-methylation of Active Genes in Fungi.</title>
        <authorList>
            <consortium name="DOE Joint Genome Institute"/>
            <person name="Mondo S.J."/>
            <person name="Dannebaum R.O."/>
            <person name="Kuo R.C."/>
            <person name="Labutti K."/>
            <person name="Haridas S."/>
            <person name="Kuo A."/>
            <person name="Salamov A."/>
            <person name="Ahrendt S.R."/>
            <person name="Lipzen A."/>
            <person name="Sullivan W."/>
            <person name="Andreopoulos W.B."/>
            <person name="Clum A."/>
            <person name="Lindquist E."/>
            <person name="Daum C."/>
            <person name="Ramamoorthy G.K."/>
            <person name="Gryganskyi A."/>
            <person name="Culley D."/>
            <person name="Magnuson J.K."/>
            <person name="James T.Y."/>
            <person name="O'Malley M.A."/>
            <person name="Stajich J.E."/>
            <person name="Spatafora J.W."/>
            <person name="Visel A."/>
            <person name="Grigoriev I.V."/>
        </authorList>
    </citation>
    <scope>NUCLEOTIDE SEQUENCE [LARGE SCALE GENOMIC DNA]</scope>
    <source>
        <strain evidence="10 11">CBS 129021</strain>
    </source>
</reference>
<evidence type="ECO:0000313" key="10">
    <source>
        <dbReference type="EMBL" id="ORY71831.1"/>
    </source>
</evidence>
<dbReference type="STRING" id="1141098.A0A1Y2EJV1"/>
<organism evidence="10 11">
    <name type="scientific">Pseudomassariella vexata</name>
    <dbReference type="NCBI Taxonomy" id="1141098"/>
    <lineage>
        <taxon>Eukaryota</taxon>
        <taxon>Fungi</taxon>
        <taxon>Dikarya</taxon>
        <taxon>Ascomycota</taxon>
        <taxon>Pezizomycotina</taxon>
        <taxon>Sordariomycetes</taxon>
        <taxon>Xylariomycetidae</taxon>
        <taxon>Amphisphaeriales</taxon>
        <taxon>Pseudomassariaceae</taxon>
        <taxon>Pseudomassariella</taxon>
    </lineage>
</organism>
<evidence type="ECO:0000313" key="11">
    <source>
        <dbReference type="Proteomes" id="UP000193689"/>
    </source>
</evidence>
<keyword evidence="7 9" id="KW-0539">Nucleus</keyword>
<sequence length="1030" mass="113173">MKATTSGTAAKEWSSFLALCIAKRLDFDNFASYVSILSSRHPVTPAVVADVFLKPHPANHESLDPRVPRYVQILTDQKLINTPSILKALYKYSTSHSHQANAVENAQQQQTENTVPWWKSSYGAEETIFYRLTKAVAMGTGIKSASDAIEVCKVMARWMTLFTTASAAFAQDVIGQLHSMQSKEDMEASRAAFVMLLLGIFENQVVLKALSRPFAKEARKAMSESLSNFVPSIMQSPGASQVASRLEFFRTDTLAAFEPVDKKKEAAKAEIDDLLDSTMGLDNFVIPELPVTNARAGLYIYLNALLVGRPLIDDAAFYSYLHNRYNGEIQTTAIDLILASFDVLANAFFRNEGQKSANLLRCYLINKLPLLLSTLATSMFPPLTPQYCITEALSQVDTNAFPTLSSMFDESNSNNTFTDSVRQDFCFACCLHGLIPEPAIEGLLGDMTYQTLPAGGRYVKETLVGQCMTDPERIQSLIGELDNMDGNVGAVCQAITEVIGRLCNNKETMSLKLLCSQLAKKPLSLDVMLLFEKPVSILHPLCELLDNWHYDEDQGEYQPVYEEFGSILLLVLAFVHRYSLTVADLGIRSSHSFIARLLQSGHLAKSLEDLSEQEQGHIGGWVHGLFDSESGGLSDELMSSCPPQDFYLLVSTLFYQTVLAFSTDRLSEEGLNSGVEYLVDTFLLPSLVMAITYLSNHLRIDNQKEQKAVIKILQLILLTKQGSNEAQTMLSGVLNIVAKPLEHALRTYQRQDPKSQDIEPLLKAIKDNIRVSRRTGGAEHNELEQWTGQQSGGLVASVRHTLQGFVQWSLHPSINIMPTSYSHRQILAAIKLLGPKRLLRLILEEVRQQTDAGSGSVAYDVATALICAPDVTNVTPPPPPTLLSDPNQHPSPVQSRVTLRTALRWEVEDFKKIQKSDPAMAETVVRLYRRVEAQLLMPQPAEMLQNDLGLGLDQGAAASLGEALAAAQGDGLVTDDTNVNLDLGDGTADIKFDMGSGNSTGGLDLGTDDDIFGVGNGADLLEGWDGMDLS</sequence>
<keyword evidence="11" id="KW-1185">Reference proteome</keyword>
<protein>
    <recommendedName>
        <fullName evidence="3 9">Mediator of RNA polymerase II transcription subunit 5</fullName>
    </recommendedName>
    <alternativeName>
        <fullName evidence="8 9">Mediator complex subunit 5</fullName>
    </alternativeName>
</protein>
<evidence type="ECO:0000256" key="2">
    <source>
        <dbReference type="ARBA" id="ARBA00008782"/>
    </source>
</evidence>